<organism evidence="1 2">
    <name type="scientific">Dioscorea alata</name>
    <name type="common">Purple yam</name>
    <dbReference type="NCBI Taxonomy" id="55571"/>
    <lineage>
        <taxon>Eukaryota</taxon>
        <taxon>Viridiplantae</taxon>
        <taxon>Streptophyta</taxon>
        <taxon>Embryophyta</taxon>
        <taxon>Tracheophyta</taxon>
        <taxon>Spermatophyta</taxon>
        <taxon>Magnoliopsida</taxon>
        <taxon>Liliopsida</taxon>
        <taxon>Dioscoreales</taxon>
        <taxon>Dioscoreaceae</taxon>
        <taxon>Dioscorea</taxon>
    </lineage>
</organism>
<evidence type="ECO:0000313" key="1">
    <source>
        <dbReference type="EMBL" id="KAH7660720.1"/>
    </source>
</evidence>
<reference evidence="2" key="1">
    <citation type="journal article" date="2022" name="Nat. Commun.">
        <title>Chromosome evolution and the genetic basis of agronomically important traits in greater yam.</title>
        <authorList>
            <person name="Bredeson J.V."/>
            <person name="Lyons J.B."/>
            <person name="Oniyinde I.O."/>
            <person name="Okereke N.R."/>
            <person name="Kolade O."/>
            <person name="Nnabue I."/>
            <person name="Nwadili C.O."/>
            <person name="Hribova E."/>
            <person name="Parker M."/>
            <person name="Nwogha J."/>
            <person name="Shu S."/>
            <person name="Carlson J."/>
            <person name="Kariba R."/>
            <person name="Muthemba S."/>
            <person name="Knop K."/>
            <person name="Barton G.J."/>
            <person name="Sherwood A.V."/>
            <person name="Lopez-Montes A."/>
            <person name="Asiedu R."/>
            <person name="Jamnadass R."/>
            <person name="Muchugi A."/>
            <person name="Goodstein D."/>
            <person name="Egesi C.N."/>
            <person name="Featherston J."/>
            <person name="Asfaw A."/>
            <person name="Simpson G.G."/>
            <person name="Dolezel J."/>
            <person name="Hendre P.S."/>
            <person name="Van Deynze A."/>
            <person name="Kumar P.L."/>
            <person name="Obidiegwu J.E."/>
            <person name="Bhattacharjee R."/>
            <person name="Rokhsar D.S."/>
        </authorList>
    </citation>
    <scope>NUCLEOTIDE SEQUENCE [LARGE SCALE GENOMIC DNA]</scope>
    <source>
        <strain evidence="2">cv. TDa95/00328</strain>
    </source>
</reference>
<keyword evidence="2" id="KW-1185">Reference proteome</keyword>
<proteinExistence type="predicted"/>
<dbReference type="EMBL" id="CM037025">
    <property type="protein sequence ID" value="KAH7660720.1"/>
    <property type="molecule type" value="Genomic_DNA"/>
</dbReference>
<evidence type="ECO:0000313" key="2">
    <source>
        <dbReference type="Proteomes" id="UP000827976"/>
    </source>
</evidence>
<comment type="caution">
    <text evidence="1">The sequence shown here is derived from an EMBL/GenBank/DDBJ whole genome shotgun (WGS) entry which is preliminary data.</text>
</comment>
<gene>
    <name evidence="1" type="ORF">IHE45_15G011600</name>
</gene>
<name>A0ACB7UJY2_DIOAL</name>
<protein>
    <submittedName>
        <fullName evidence="1">Cupredoxin domain-containing protein</fullName>
    </submittedName>
</protein>
<dbReference type="Proteomes" id="UP000827976">
    <property type="component" value="Chromosome 15"/>
</dbReference>
<sequence>MDFSSILKPANPDETKSQSSGGLLSAGGKLLGATEGVVIDTVTKIASGDILEPFTGHSKHGKEYQTDTTKPGESNTNTHQASSENENENDFRPGQDYYVMPLPKPTTATTTTKTDASEKNINENENDFRPGQEYYVMPLPKSTTNTTTKTDTDTVDVAKYDIKPAGSYHISDGGVFKH</sequence>
<accession>A0ACB7UJY2</accession>